<sequence>MELTRIFHPVGFGAFYTEKHVDPHTMKYFNIVYDCGTVTAGVNLDLMIQSRFNKGEQIDILFISHFHEDHISGIPKLMKHCRIKRVVIPYIPKGDRVLFAYSNRDLAGYEELITNTENYFRNEAEIIRILPEEESEDNNNETRDEELTMPSGRSITATYIGVPIADWCFIPFNYNYAAKVKQLQVALKAEGLDHSKLDSVSYIKNNYDRIKNVYKNLSGNINDTSLVVFSGMCLNFIPYIFFLINQEDTKCIKQD</sequence>
<dbReference type="InterPro" id="IPR036866">
    <property type="entry name" value="RibonucZ/Hydroxyglut_hydro"/>
</dbReference>
<keyword evidence="1" id="KW-0472">Membrane</keyword>
<reference evidence="3" key="1">
    <citation type="submission" date="2022-08" db="EMBL/GenBank/DDBJ databases">
        <title>Genome Sequencing of Bacteroides fragilis Group Isolates with Nanopore Technology.</title>
        <authorList>
            <person name="Tisza M.J."/>
            <person name="Smith D."/>
            <person name="Dekker J.P."/>
        </authorList>
    </citation>
    <scope>NUCLEOTIDE SEQUENCE</scope>
    <source>
        <strain evidence="3">BFG-474</strain>
    </source>
</reference>
<proteinExistence type="predicted"/>
<protein>
    <submittedName>
        <fullName evidence="3">MBL fold metallo-hydrolase</fullName>
    </submittedName>
</protein>
<accession>A0AA94Y9T4</accession>
<feature type="domain" description="Metallo-beta-lactamase" evidence="2">
    <location>
        <begin position="30"/>
        <end position="91"/>
    </location>
</feature>
<dbReference type="InterPro" id="IPR001279">
    <property type="entry name" value="Metallo-B-lactamas"/>
</dbReference>
<evidence type="ECO:0000313" key="4">
    <source>
        <dbReference type="Proteomes" id="UP001060260"/>
    </source>
</evidence>
<evidence type="ECO:0000313" key="3">
    <source>
        <dbReference type="EMBL" id="UVQ96278.1"/>
    </source>
</evidence>
<evidence type="ECO:0000256" key="1">
    <source>
        <dbReference type="SAM" id="Phobius"/>
    </source>
</evidence>
<dbReference type="AlphaFoldDB" id="A0AA94Y9T4"/>
<dbReference type="EMBL" id="CP103166">
    <property type="protein sequence ID" value="UVQ96278.1"/>
    <property type="molecule type" value="Genomic_DNA"/>
</dbReference>
<organism evidence="3 4">
    <name type="scientific">Bacteroides caccae</name>
    <dbReference type="NCBI Taxonomy" id="47678"/>
    <lineage>
        <taxon>Bacteria</taxon>
        <taxon>Pseudomonadati</taxon>
        <taxon>Bacteroidota</taxon>
        <taxon>Bacteroidia</taxon>
        <taxon>Bacteroidales</taxon>
        <taxon>Bacteroidaceae</taxon>
        <taxon>Bacteroides</taxon>
    </lineage>
</organism>
<keyword evidence="1" id="KW-1133">Transmembrane helix</keyword>
<evidence type="ECO:0000259" key="2">
    <source>
        <dbReference type="Pfam" id="PF00753"/>
    </source>
</evidence>
<keyword evidence="1" id="KW-0812">Transmembrane</keyword>
<name>A0AA94Y9T4_9BACE</name>
<feature type="transmembrane region" description="Helical" evidence="1">
    <location>
        <begin position="226"/>
        <end position="244"/>
    </location>
</feature>
<dbReference type="Proteomes" id="UP001060260">
    <property type="component" value="Chromosome"/>
</dbReference>
<dbReference type="SUPFAM" id="SSF56281">
    <property type="entry name" value="Metallo-hydrolase/oxidoreductase"/>
    <property type="match status" value="1"/>
</dbReference>
<dbReference type="Pfam" id="PF00753">
    <property type="entry name" value="Lactamase_B"/>
    <property type="match status" value="1"/>
</dbReference>
<gene>
    <name evidence="3" type="ORF">NXW23_18485</name>
</gene>
<dbReference type="Gene3D" id="3.60.15.10">
    <property type="entry name" value="Ribonuclease Z/Hydroxyacylglutathione hydrolase-like"/>
    <property type="match status" value="1"/>
</dbReference>